<feature type="region of interest" description="Disordered" evidence="1">
    <location>
        <begin position="42"/>
        <end position="75"/>
    </location>
</feature>
<gene>
    <name evidence="2" type="ORF">g.3916</name>
</gene>
<reference evidence="2" key="1">
    <citation type="submission" date="2015-11" db="EMBL/GenBank/DDBJ databases">
        <title>De novo transcriptome assembly of four potential Pierce s Disease insect vectors from Arizona vineyards.</title>
        <authorList>
            <person name="Tassone E.E."/>
        </authorList>
    </citation>
    <scope>NUCLEOTIDE SEQUENCE</scope>
</reference>
<proteinExistence type="predicted"/>
<evidence type="ECO:0000256" key="1">
    <source>
        <dbReference type="SAM" id="MobiDB-lite"/>
    </source>
</evidence>
<organism evidence="2">
    <name type="scientific">Graphocephala atropunctata</name>
    <dbReference type="NCBI Taxonomy" id="36148"/>
    <lineage>
        <taxon>Eukaryota</taxon>
        <taxon>Metazoa</taxon>
        <taxon>Ecdysozoa</taxon>
        <taxon>Arthropoda</taxon>
        <taxon>Hexapoda</taxon>
        <taxon>Insecta</taxon>
        <taxon>Pterygota</taxon>
        <taxon>Neoptera</taxon>
        <taxon>Paraneoptera</taxon>
        <taxon>Hemiptera</taxon>
        <taxon>Auchenorrhyncha</taxon>
        <taxon>Membracoidea</taxon>
        <taxon>Cicadellidae</taxon>
        <taxon>Cicadellinae</taxon>
        <taxon>Cicadellini</taxon>
        <taxon>Graphocephala</taxon>
    </lineage>
</organism>
<feature type="non-terminal residue" evidence="2">
    <location>
        <position position="99"/>
    </location>
</feature>
<name>A0A1B6L3F9_9HEMI</name>
<dbReference type="AlphaFoldDB" id="A0A1B6L3F9"/>
<protein>
    <submittedName>
        <fullName evidence="2">Uncharacterized protein</fullName>
    </submittedName>
</protein>
<evidence type="ECO:0000313" key="2">
    <source>
        <dbReference type="EMBL" id="JAT18253.1"/>
    </source>
</evidence>
<dbReference type="EMBL" id="GEBQ01021724">
    <property type="protein sequence ID" value="JAT18253.1"/>
    <property type="molecule type" value="Transcribed_RNA"/>
</dbReference>
<accession>A0A1B6L3F9</accession>
<feature type="non-terminal residue" evidence="2">
    <location>
        <position position="1"/>
    </location>
</feature>
<feature type="compositionally biased region" description="Gly residues" evidence="1">
    <location>
        <begin position="44"/>
        <end position="55"/>
    </location>
</feature>
<sequence>RPDASFSSLQQLIENEASGLENESEPLHQLHHGLPDCTAWPGELPGGEGGAGGQAVAGDGREGEAAISGDGAGSRTKARVYGETEAQTSLLIVTTLEFN</sequence>